<dbReference type="EMBL" id="PYAG01000012">
    <property type="protein sequence ID" value="RAO34139.1"/>
    <property type="molecule type" value="Genomic_DNA"/>
</dbReference>
<proteinExistence type="predicted"/>
<evidence type="ECO:0000313" key="3">
    <source>
        <dbReference type="EMBL" id="RAO34139.1"/>
    </source>
</evidence>
<dbReference type="AlphaFoldDB" id="A0A1C4ZUN0"/>
<gene>
    <name evidence="4" type="ORF">GA0070561_5837</name>
    <name evidence="2" type="ORF">GAR05_05524</name>
    <name evidence="3" type="ORF">PSN13_03006</name>
</gene>
<evidence type="ECO:0000313" key="4">
    <source>
        <dbReference type="EMBL" id="SCF36737.1"/>
    </source>
</evidence>
<reference evidence="3 7" key="2">
    <citation type="submission" date="2018-03" db="EMBL/GenBank/DDBJ databases">
        <title>Defining the species Micromonospora saelicesensis and Micromonospora noduli under the framework of genomics.</title>
        <authorList>
            <person name="Riesco R."/>
            <person name="Trujillo M.E."/>
        </authorList>
    </citation>
    <scope>NUCLEOTIDE SEQUENCE [LARGE SCALE GENOMIC DNA]</scope>
    <source>
        <strain evidence="3 7">PSN13</strain>
    </source>
</reference>
<dbReference type="Proteomes" id="UP000249419">
    <property type="component" value="Unassembled WGS sequence"/>
</dbReference>
<dbReference type="InterPro" id="IPR011008">
    <property type="entry name" value="Dimeric_a/b-barrel"/>
</dbReference>
<evidence type="ECO:0000313" key="7">
    <source>
        <dbReference type="Proteomes" id="UP000249419"/>
    </source>
</evidence>
<protein>
    <submittedName>
        <fullName evidence="4">Uncharacterized conserved protein, DUF1330 family</fullName>
    </submittedName>
</protein>
<dbReference type="STRING" id="285676.GA0070561_5837"/>
<dbReference type="PANTHER" id="PTHR41521">
    <property type="match status" value="1"/>
</dbReference>
<dbReference type="SUPFAM" id="SSF54909">
    <property type="entry name" value="Dimeric alpha+beta barrel"/>
    <property type="match status" value="1"/>
</dbReference>
<dbReference type="InterPro" id="IPR010753">
    <property type="entry name" value="DUF1330"/>
</dbReference>
<dbReference type="EMBL" id="FMCR01000007">
    <property type="protein sequence ID" value="SCF36737.1"/>
    <property type="molecule type" value="Genomic_DNA"/>
</dbReference>
<dbReference type="Pfam" id="PF07045">
    <property type="entry name" value="DUF1330"/>
    <property type="match status" value="1"/>
</dbReference>
<evidence type="ECO:0000313" key="2">
    <source>
        <dbReference type="EMBL" id="RAN93440.1"/>
    </source>
</evidence>
<sequence length="116" mass="12880">MSTYLINHLRIPGGVPTEESLRYLEQVQATTEAYGAKWLVLDAQVQVLEGSWPGSVVLIEFPDADTAMTWYNSPEYQAILALRVDHTINDLVLVDSVGPDFTVAGYARQIRTLLGQ</sequence>
<dbReference type="Proteomes" id="UP000198864">
    <property type="component" value="Unassembled WGS sequence"/>
</dbReference>
<keyword evidence="6" id="KW-1185">Reference proteome</keyword>
<reference evidence="2 6" key="3">
    <citation type="submission" date="2018-03" db="EMBL/GenBank/DDBJ databases">
        <title>Genomic framework for the identification of Micromonospora saelicesensis and Micromonospora noduli.</title>
        <authorList>
            <person name="Riesco R."/>
            <person name="Trujillo M.E."/>
        </authorList>
    </citation>
    <scope>NUCLEOTIDE SEQUENCE [LARGE SCALE GENOMIC DNA]</scope>
    <source>
        <strain evidence="2 6">GAR05</strain>
    </source>
</reference>
<evidence type="ECO:0000259" key="1">
    <source>
        <dbReference type="Pfam" id="PF07045"/>
    </source>
</evidence>
<dbReference type="Gene3D" id="3.30.70.100">
    <property type="match status" value="1"/>
</dbReference>
<organism evidence="4 5">
    <name type="scientific">Micromonospora saelicesensis</name>
    <dbReference type="NCBI Taxonomy" id="285676"/>
    <lineage>
        <taxon>Bacteria</taxon>
        <taxon>Bacillati</taxon>
        <taxon>Actinomycetota</taxon>
        <taxon>Actinomycetes</taxon>
        <taxon>Micromonosporales</taxon>
        <taxon>Micromonosporaceae</taxon>
        <taxon>Micromonospora</taxon>
    </lineage>
</organism>
<name>A0A1C4ZUN0_9ACTN</name>
<evidence type="ECO:0000313" key="6">
    <source>
        <dbReference type="Proteomes" id="UP000249334"/>
    </source>
</evidence>
<dbReference type="PANTHER" id="PTHR41521:SF4">
    <property type="entry name" value="BLR0684 PROTEIN"/>
    <property type="match status" value="1"/>
</dbReference>
<accession>A0A1C4ZUN0</accession>
<dbReference type="Proteomes" id="UP000249334">
    <property type="component" value="Unassembled WGS sequence"/>
</dbReference>
<feature type="domain" description="DUF1330" evidence="1">
    <location>
        <begin position="4"/>
        <end position="96"/>
    </location>
</feature>
<evidence type="ECO:0000313" key="5">
    <source>
        <dbReference type="Proteomes" id="UP000198864"/>
    </source>
</evidence>
<dbReference type="EMBL" id="PXXW01000046">
    <property type="protein sequence ID" value="RAN93440.1"/>
    <property type="molecule type" value="Genomic_DNA"/>
</dbReference>
<reference evidence="4 5" key="1">
    <citation type="submission" date="2016-06" db="EMBL/GenBank/DDBJ databases">
        <authorList>
            <person name="Kjaerup R.B."/>
            <person name="Dalgaard T.S."/>
            <person name="Juul-Madsen H.R."/>
        </authorList>
    </citation>
    <scope>NUCLEOTIDE SEQUENCE [LARGE SCALE GENOMIC DNA]</scope>
    <source>
        <strain evidence="4 5">DSM 44871</strain>
    </source>
</reference>
<dbReference type="RefSeq" id="WP_091406788.1">
    <property type="nucleotide sequence ID" value="NZ_FMCR01000007.1"/>
</dbReference>